<dbReference type="FunFam" id="3.30.160.60:FF:000710">
    <property type="entry name" value="Zinc finger protein 768"/>
    <property type="match status" value="1"/>
</dbReference>
<dbReference type="FunFam" id="3.30.160.60:FF:001732">
    <property type="entry name" value="Zgc:162936"/>
    <property type="match status" value="1"/>
</dbReference>
<keyword evidence="2" id="KW-0677">Repeat</keyword>
<evidence type="ECO:0000256" key="5">
    <source>
        <dbReference type="PROSITE-ProRule" id="PRU00042"/>
    </source>
</evidence>
<evidence type="ECO:0000256" key="1">
    <source>
        <dbReference type="ARBA" id="ARBA00022723"/>
    </source>
</evidence>
<feature type="domain" description="C2H2-type" evidence="6">
    <location>
        <begin position="264"/>
        <end position="291"/>
    </location>
</feature>
<dbReference type="SUPFAM" id="SSF57667">
    <property type="entry name" value="beta-beta-alpha zinc fingers"/>
    <property type="match status" value="2"/>
</dbReference>
<evidence type="ECO:0000256" key="2">
    <source>
        <dbReference type="ARBA" id="ARBA00022737"/>
    </source>
</evidence>
<organism evidence="7 8">
    <name type="scientific">Diabrotica balteata</name>
    <name type="common">Banded cucumber beetle</name>
    <dbReference type="NCBI Taxonomy" id="107213"/>
    <lineage>
        <taxon>Eukaryota</taxon>
        <taxon>Metazoa</taxon>
        <taxon>Ecdysozoa</taxon>
        <taxon>Arthropoda</taxon>
        <taxon>Hexapoda</taxon>
        <taxon>Insecta</taxon>
        <taxon>Pterygota</taxon>
        <taxon>Neoptera</taxon>
        <taxon>Endopterygota</taxon>
        <taxon>Coleoptera</taxon>
        <taxon>Polyphaga</taxon>
        <taxon>Cucujiformia</taxon>
        <taxon>Chrysomeloidea</taxon>
        <taxon>Chrysomelidae</taxon>
        <taxon>Galerucinae</taxon>
        <taxon>Diabroticina</taxon>
        <taxon>Diabroticites</taxon>
        <taxon>Diabrotica</taxon>
    </lineage>
</organism>
<feature type="domain" description="C2H2-type" evidence="6">
    <location>
        <begin position="208"/>
        <end position="235"/>
    </location>
</feature>
<evidence type="ECO:0000313" key="8">
    <source>
        <dbReference type="Proteomes" id="UP001153709"/>
    </source>
</evidence>
<dbReference type="GO" id="GO:0000978">
    <property type="term" value="F:RNA polymerase II cis-regulatory region sequence-specific DNA binding"/>
    <property type="evidence" value="ECO:0007669"/>
    <property type="project" value="TreeGrafter"/>
</dbReference>
<dbReference type="PANTHER" id="PTHR23235">
    <property type="entry name" value="KRUEPPEL-LIKE TRANSCRIPTION FACTOR"/>
    <property type="match status" value="1"/>
</dbReference>
<evidence type="ECO:0000313" key="7">
    <source>
        <dbReference type="EMBL" id="CAG9836915.1"/>
    </source>
</evidence>
<dbReference type="GO" id="GO:0000981">
    <property type="term" value="F:DNA-binding transcription factor activity, RNA polymerase II-specific"/>
    <property type="evidence" value="ECO:0007669"/>
    <property type="project" value="TreeGrafter"/>
</dbReference>
<dbReference type="PROSITE" id="PS50157">
    <property type="entry name" value="ZINC_FINGER_C2H2_2"/>
    <property type="match status" value="3"/>
</dbReference>
<dbReference type="GO" id="GO:0045893">
    <property type="term" value="P:positive regulation of DNA-templated transcription"/>
    <property type="evidence" value="ECO:0007669"/>
    <property type="project" value="UniProtKB-ARBA"/>
</dbReference>
<reference evidence="7" key="1">
    <citation type="submission" date="2022-01" db="EMBL/GenBank/DDBJ databases">
        <authorList>
            <person name="King R."/>
        </authorList>
    </citation>
    <scope>NUCLEOTIDE SEQUENCE</scope>
</reference>
<dbReference type="AlphaFoldDB" id="A0A9N9T7A1"/>
<evidence type="ECO:0000256" key="3">
    <source>
        <dbReference type="ARBA" id="ARBA00022771"/>
    </source>
</evidence>
<dbReference type="OrthoDB" id="6077919at2759"/>
<keyword evidence="4" id="KW-0862">Zinc</keyword>
<dbReference type="PANTHER" id="PTHR23235:SF158">
    <property type="entry name" value="C2H2-TYPE DOMAIN-CONTAINING PROTEIN"/>
    <property type="match status" value="1"/>
</dbReference>
<evidence type="ECO:0000256" key="4">
    <source>
        <dbReference type="ARBA" id="ARBA00022833"/>
    </source>
</evidence>
<dbReference type="Proteomes" id="UP001153709">
    <property type="component" value="Chromosome 6"/>
</dbReference>
<dbReference type="InterPro" id="IPR013087">
    <property type="entry name" value="Znf_C2H2_type"/>
</dbReference>
<dbReference type="Pfam" id="PF00096">
    <property type="entry name" value="zf-C2H2"/>
    <property type="match status" value="2"/>
</dbReference>
<keyword evidence="1" id="KW-0479">Metal-binding</keyword>
<dbReference type="SMART" id="SM00355">
    <property type="entry name" value="ZnF_C2H2"/>
    <property type="match status" value="3"/>
</dbReference>
<gene>
    <name evidence="7" type="ORF">DIABBA_LOCUS9955</name>
</gene>
<accession>A0A9N9T7A1</accession>
<dbReference type="GO" id="GO:0005694">
    <property type="term" value="C:chromosome"/>
    <property type="evidence" value="ECO:0007669"/>
    <property type="project" value="UniProtKB-ARBA"/>
</dbReference>
<protein>
    <recommendedName>
        <fullName evidence="6">C2H2-type domain-containing protein</fullName>
    </recommendedName>
</protein>
<keyword evidence="8" id="KW-1185">Reference proteome</keyword>
<feature type="domain" description="C2H2-type" evidence="6">
    <location>
        <begin position="236"/>
        <end position="263"/>
    </location>
</feature>
<dbReference type="EMBL" id="OU898281">
    <property type="protein sequence ID" value="CAG9836915.1"/>
    <property type="molecule type" value="Genomic_DNA"/>
</dbReference>
<proteinExistence type="predicted"/>
<name>A0A9N9T7A1_DIABA</name>
<evidence type="ECO:0000259" key="6">
    <source>
        <dbReference type="PROSITE" id="PS50157"/>
    </source>
</evidence>
<sequence length="298" mass="34580">MSFSDVYQCGVCLKHESVGLVSLTGQERVLALKLLESDKRYVLLLTAPLEACQQCYTKIKYPQYYLLYGITTIEEYPSTMHYPGFPPLPREQQYEDEPFNPSTLDYATTFPPVTVEEQFQKPYYEYPYQAQPMYSIAPQPLPEIPQPLDPCLDIEPCTDDYNCKCDSCQNKYGSLPILLQGIEQKSFGVKSEPEPSTSSHSHTPRRILTCEYCKKTFTHKGDFKKHLRKHTKEKPFPCRYCNKCFGNTSNLLRHQKLHTGEKPFACEHCDKKFSRKDKLDCHRRSRTCQEASTSRSYQ</sequence>
<dbReference type="InterPro" id="IPR036236">
    <property type="entry name" value="Znf_C2H2_sf"/>
</dbReference>
<keyword evidence="3 5" id="KW-0863">Zinc-finger</keyword>
<dbReference type="PROSITE" id="PS00028">
    <property type="entry name" value="ZINC_FINGER_C2H2_1"/>
    <property type="match status" value="2"/>
</dbReference>
<dbReference type="GO" id="GO:0008270">
    <property type="term" value="F:zinc ion binding"/>
    <property type="evidence" value="ECO:0007669"/>
    <property type="project" value="UniProtKB-KW"/>
</dbReference>
<dbReference type="Gene3D" id="3.30.160.60">
    <property type="entry name" value="Classic Zinc Finger"/>
    <property type="match status" value="3"/>
</dbReference>